<sequence>MIHTFEFYLRIDTKALQNLFSLHMVTRINWDNVRAEIKKINQKIDINFYGIKINYLKELVNEEYQINIKVDITKLLSKGKILEMDYYIVKECIQEFLNHSFGNHVIFDQHILTRIDYKLDAIVNVEKDRELLFHLIEKHTKKYSHKSKYRWGKTDIGEPYKYEASQYHNNKSVGLIIYDKQKERLEKNEPLLPFHKNVVRYELRLQNQHLNAKKRHDKLGKYVPKKLSAYFREEMWYEYMNKHVYPIVHKGDYYKITEAEKIIDSSSFTKRKKDKLRQFLVQVSKGSIDTPKQNLSKMTYRHYICDLDSLNINPILIPKNRKDFPCHLKNPFAL</sequence>
<evidence type="ECO:0000313" key="1">
    <source>
        <dbReference type="EMBL" id="RCW62969.1"/>
    </source>
</evidence>
<keyword evidence="2" id="KW-1185">Reference proteome</keyword>
<dbReference type="Proteomes" id="UP000252585">
    <property type="component" value="Unassembled WGS sequence"/>
</dbReference>
<comment type="caution">
    <text evidence="1">The sequence shown here is derived from an EMBL/GenBank/DDBJ whole genome shotgun (WGS) entry which is preliminary data.</text>
</comment>
<protein>
    <submittedName>
        <fullName evidence="1">Uncharacterized protein</fullName>
    </submittedName>
</protein>
<name>A0A368X5J1_9BACI</name>
<proteinExistence type="predicted"/>
<dbReference type="RefSeq" id="WP_114354400.1">
    <property type="nucleotide sequence ID" value="NZ_QPJJ01000021.1"/>
</dbReference>
<dbReference type="EMBL" id="QPJJ01000021">
    <property type="protein sequence ID" value="RCW62969.1"/>
    <property type="molecule type" value="Genomic_DNA"/>
</dbReference>
<dbReference type="OrthoDB" id="2786627at2"/>
<accession>A0A368X5J1</accession>
<evidence type="ECO:0000313" key="2">
    <source>
        <dbReference type="Proteomes" id="UP000252585"/>
    </source>
</evidence>
<reference evidence="1 2" key="1">
    <citation type="submission" date="2018-07" db="EMBL/GenBank/DDBJ databases">
        <title>Genomic Encyclopedia of Type Strains, Phase IV (KMG-IV): sequencing the most valuable type-strain genomes for metagenomic binning, comparative biology and taxonomic classification.</title>
        <authorList>
            <person name="Goeker M."/>
        </authorList>
    </citation>
    <scope>NUCLEOTIDE SEQUENCE [LARGE SCALE GENOMIC DNA]</scope>
    <source>
        <strain evidence="1 2">DSM 27696</strain>
    </source>
</reference>
<gene>
    <name evidence="1" type="ORF">DFR57_1216</name>
</gene>
<dbReference type="AlphaFoldDB" id="A0A368X5J1"/>
<organism evidence="1 2">
    <name type="scientific">Saliterribacillus persicus</name>
    <dbReference type="NCBI Taxonomy" id="930114"/>
    <lineage>
        <taxon>Bacteria</taxon>
        <taxon>Bacillati</taxon>
        <taxon>Bacillota</taxon>
        <taxon>Bacilli</taxon>
        <taxon>Bacillales</taxon>
        <taxon>Bacillaceae</taxon>
        <taxon>Saliterribacillus</taxon>
    </lineage>
</organism>